<organism evidence="7 8">
    <name type="scientific">Parafrankia soli</name>
    <dbReference type="NCBI Taxonomy" id="2599596"/>
    <lineage>
        <taxon>Bacteria</taxon>
        <taxon>Bacillati</taxon>
        <taxon>Actinomycetota</taxon>
        <taxon>Actinomycetes</taxon>
        <taxon>Frankiales</taxon>
        <taxon>Frankiaceae</taxon>
        <taxon>Parafrankia</taxon>
    </lineage>
</organism>
<sequence>MGVRKERAARTEVALKEAARQLFVERGYLNTKITDITAVAGRSAGSFYEHFSSKENLLQALLADMHGQAGEAMADGAMPGAGEEPGDGTEHPREHDLTDRAQMRAHLAVAWRVMRANLPVVVALYESAITRGVRSDALWEQLVQDTAVLREHLEYLRDRGHRLPGEPVLVAAAMGALLSTLAYALLPSNEAGFSDEEVVGTLTELLLAGVRGESPEAGDPS</sequence>
<dbReference type="RefSeq" id="WP_071066104.1">
    <property type="nucleotide sequence ID" value="NZ_MAXA01000246.1"/>
</dbReference>
<dbReference type="InterPro" id="IPR050109">
    <property type="entry name" value="HTH-type_TetR-like_transc_reg"/>
</dbReference>
<evidence type="ECO:0000256" key="2">
    <source>
        <dbReference type="ARBA" id="ARBA00023125"/>
    </source>
</evidence>
<dbReference type="PANTHER" id="PTHR30055">
    <property type="entry name" value="HTH-TYPE TRANSCRIPTIONAL REGULATOR RUTR"/>
    <property type="match status" value="1"/>
</dbReference>
<dbReference type="GO" id="GO:0000976">
    <property type="term" value="F:transcription cis-regulatory region binding"/>
    <property type="evidence" value="ECO:0007669"/>
    <property type="project" value="TreeGrafter"/>
</dbReference>
<dbReference type="InterPro" id="IPR009057">
    <property type="entry name" value="Homeodomain-like_sf"/>
</dbReference>
<evidence type="ECO:0000256" key="4">
    <source>
        <dbReference type="PROSITE-ProRule" id="PRU00335"/>
    </source>
</evidence>
<proteinExistence type="predicted"/>
<protein>
    <recommendedName>
        <fullName evidence="6">HTH tetR-type domain-containing protein</fullName>
    </recommendedName>
</protein>
<dbReference type="Gene3D" id="1.10.10.60">
    <property type="entry name" value="Homeodomain-like"/>
    <property type="match status" value="1"/>
</dbReference>
<accession>A0A1S1PP01</accession>
<dbReference type="OrthoDB" id="3237195at2"/>
<gene>
    <name evidence="7" type="ORF">BBK14_06700</name>
</gene>
<name>A0A1S1PP01_9ACTN</name>
<dbReference type="SUPFAM" id="SSF48498">
    <property type="entry name" value="Tetracyclin repressor-like, C-terminal domain"/>
    <property type="match status" value="1"/>
</dbReference>
<evidence type="ECO:0000313" key="8">
    <source>
        <dbReference type="Proteomes" id="UP000179769"/>
    </source>
</evidence>
<keyword evidence="2 4" id="KW-0238">DNA-binding</keyword>
<dbReference type="InterPro" id="IPR036271">
    <property type="entry name" value="Tet_transcr_reg_TetR-rel_C_sf"/>
</dbReference>
<dbReference type="AlphaFoldDB" id="A0A1S1PP01"/>
<keyword evidence="8" id="KW-1185">Reference proteome</keyword>
<dbReference type="EMBL" id="MAXA01000246">
    <property type="protein sequence ID" value="OHV22462.1"/>
    <property type="molecule type" value="Genomic_DNA"/>
</dbReference>
<dbReference type="Gene3D" id="1.10.357.10">
    <property type="entry name" value="Tetracycline Repressor, domain 2"/>
    <property type="match status" value="1"/>
</dbReference>
<feature type="domain" description="HTH tetR-type" evidence="6">
    <location>
        <begin position="9"/>
        <end position="69"/>
    </location>
</feature>
<comment type="caution">
    <text evidence="7">The sequence shown here is derived from an EMBL/GenBank/DDBJ whole genome shotgun (WGS) entry which is preliminary data.</text>
</comment>
<evidence type="ECO:0000256" key="1">
    <source>
        <dbReference type="ARBA" id="ARBA00023015"/>
    </source>
</evidence>
<feature type="DNA-binding region" description="H-T-H motif" evidence="4">
    <location>
        <begin position="32"/>
        <end position="51"/>
    </location>
</feature>
<keyword evidence="3" id="KW-0804">Transcription</keyword>
<dbReference type="InterPro" id="IPR001647">
    <property type="entry name" value="HTH_TetR"/>
</dbReference>
<dbReference type="GO" id="GO:0003700">
    <property type="term" value="F:DNA-binding transcription factor activity"/>
    <property type="evidence" value="ECO:0007669"/>
    <property type="project" value="TreeGrafter"/>
</dbReference>
<feature type="region of interest" description="Disordered" evidence="5">
    <location>
        <begin position="72"/>
        <end position="94"/>
    </location>
</feature>
<evidence type="ECO:0000313" key="7">
    <source>
        <dbReference type="EMBL" id="OHV22462.1"/>
    </source>
</evidence>
<dbReference type="PANTHER" id="PTHR30055:SF234">
    <property type="entry name" value="HTH-TYPE TRANSCRIPTIONAL REGULATOR BETI"/>
    <property type="match status" value="1"/>
</dbReference>
<dbReference type="Pfam" id="PF00440">
    <property type="entry name" value="TetR_N"/>
    <property type="match status" value="1"/>
</dbReference>
<evidence type="ECO:0000256" key="3">
    <source>
        <dbReference type="ARBA" id="ARBA00023163"/>
    </source>
</evidence>
<dbReference type="PRINTS" id="PR00455">
    <property type="entry name" value="HTHTETR"/>
</dbReference>
<keyword evidence="1" id="KW-0805">Transcription regulation</keyword>
<evidence type="ECO:0000259" key="6">
    <source>
        <dbReference type="PROSITE" id="PS50977"/>
    </source>
</evidence>
<dbReference type="SUPFAM" id="SSF46689">
    <property type="entry name" value="Homeodomain-like"/>
    <property type="match status" value="1"/>
</dbReference>
<dbReference type="Proteomes" id="UP000179769">
    <property type="component" value="Unassembled WGS sequence"/>
</dbReference>
<reference evidence="8" key="1">
    <citation type="submission" date="2016-07" db="EMBL/GenBank/DDBJ databases">
        <title>Frankia sp. NRRL B-16219 Genome sequencing.</title>
        <authorList>
            <person name="Ghodhbane-Gtari F."/>
            <person name="Swanson E."/>
            <person name="Gueddou A."/>
            <person name="Louati M."/>
            <person name="Nouioui I."/>
            <person name="Hezbri K."/>
            <person name="Abebe-Akele F."/>
            <person name="Simpson S."/>
            <person name="Morris K."/>
            <person name="Thomas K."/>
            <person name="Gtari M."/>
            <person name="Tisa L.S."/>
        </authorList>
    </citation>
    <scope>NUCLEOTIDE SEQUENCE [LARGE SCALE GENOMIC DNA]</scope>
    <source>
        <strain evidence="8">NRRL B-16219</strain>
    </source>
</reference>
<dbReference type="PROSITE" id="PS50977">
    <property type="entry name" value="HTH_TETR_2"/>
    <property type="match status" value="1"/>
</dbReference>
<evidence type="ECO:0000256" key="5">
    <source>
        <dbReference type="SAM" id="MobiDB-lite"/>
    </source>
</evidence>